<gene>
    <name evidence="1" type="primary">agaA33</name>
    <name evidence="1" type="ORF">SPIL2461_LOCUS13785</name>
</gene>
<proteinExistence type="predicted"/>
<reference evidence="1" key="1">
    <citation type="submission" date="2021-02" db="EMBL/GenBank/DDBJ databases">
        <authorList>
            <person name="Dougan E. K."/>
            <person name="Rhodes N."/>
            <person name="Thang M."/>
            <person name="Chan C."/>
        </authorList>
    </citation>
    <scope>NUCLEOTIDE SEQUENCE</scope>
</reference>
<evidence type="ECO:0000313" key="2">
    <source>
        <dbReference type="Proteomes" id="UP000649617"/>
    </source>
</evidence>
<dbReference type="AlphaFoldDB" id="A0A812TIJ7"/>
<dbReference type="Proteomes" id="UP000649617">
    <property type="component" value="Unassembled WGS sequence"/>
</dbReference>
<sequence length="488" mass="51574">MESWSDGDVYWGTAAVTAAGGLYRLCWAGFQPDVLPYELVVNRSFNGSGNFTLAQLVGNWTNATYNMTRTSVPEWLVDVGRFTLLGPAPLSQDFTCAAGAACNLRPITGYYLGSHDVFAVLETCGETSTAADSMTAMRFSIASTGAWLAPTLPAGMYRLCWCAELGAATFNISSYGNFSRMSCMLQQDFQVDVGHVSVQPAAAAEENVSSDAVAAPFVPVVESNDTQVVVSGPWPVPQYRTCVSGQRCSFLLMGIQPADLVLVLDTCGLPSVIPKWPAGGLSLPVGENATVDANESISLSQRLTWGDGAVTAAGATYRLCWCPAGSACDTFANFAVDIGTVDLLGPRPGATTCVSGRACSSHVQGHMISSNDTIWALETCGVQGRKFEFTTRGVLTMLTGTSTVQIANSFLVGLGGTYKLCWCGPGCPCADGRDFNTEAGDLVLQGPSDDRQDRTCISGRTCVVDGVQGQDLSDMDEFLIQDSCGSDQ</sequence>
<protein>
    <submittedName>
        <fullName evidence="1">AgaA33 protein</fullName>
    </submittedName>
</protein>
<feature type="non-terminal residue" evidence="1">
    <location>
        <position position="488"/>
    </location>
</feature>
<dbReference type="EMBL" id="CAJNIZ010030620">
    <property type="protein sequence ID" value="CAE7525082.1"/>
    <property type="molecule type" value="Genomic_DNA"/>
</dbReference>
<name>A0A812TIJ7_SYMPI</name>
<evidence type="ECO:0000313" key="1">
    <source>
        <dbReference type="EMBL" id="CAE7525082.1"/>
    </source>
</evidence>
<organism evidence="1 2">
    <name type="scientific">Symbiodinium pilosum</name>
    <name type="common">Dinoflagellate</name>
    <dbReference type="NCBI Taxonomy" id="2952"/>
    <lineage>
        <taxon>Eukaryota</taxon>
        <taxon>Sar</taxon>
        <taxon>Alveolata</taxon>
        <taxon>Dinophyceae</taxon>
        <taxon>Suessiales</taxon>
        <taxon>Symbiodiniaceae</taxon>
        <taxon>Symbiodinium</taxon>
    </lineage>
</organism>
<comment type="caution">
    <text evidence="1">The sequence shown here is derived from an EMBL/GenBank/DDBJ whole genome shotgun (WGS) entry which is preliminary data.</text>
</comment>
<accession>A0A812TIJ7</accession>
<keyword evidence="2" id="KW-1185">Reference proteome</keyword>